<evidence type="ECO:0000256" key="7">
    <source>
        <dbReference type="SAM" id="MobiDB-lite"/>
    </source>
</evidence>
<dbReference type="FunFam" id="1.10.10.10:FF:000035">
    <property type="entry name" value="General transcription factor IIF subunit 2"/>
    <property type="match status" value="1"/>
</dbReference>
<evidence type="ECO:0000259" key="8">
    <source>
        <dbReference type="Pfam" id="PF02270"/>
    </source>
</evidence>
<dbReference type="AlphaFoldDB" id="A0ABD3SB18"/>
<dbReference type="InterPro" id="IPR036388">
    <property type="entry name" value="WH-like_DNA-bd_sf"/>
</dbReference>
<dbReference type="SUPFAM" id="SSF50916">
    <property type="entry name" value="Rap30/74 interaction domains"/>
    <property type="match status" value="1"/>
</dbReference>
<evidence type="ECO:0000256" key="5">
    <source>
        <dbReference type="ARBA" id="ARBA00023163"/>
    </source>
</evidence>
<dbReference type="InterPro" id="IPR036390">
    <property type="entry name" value="WH_DNA-bd_sf"/>
</dbReference>
<keyword evidence="3" id="KW-0805">Transcription regulation</keyword>
<keyword evidence="6" id="KW-0539">Nucleus</keyword>
<dbReference type="GO" id="GO:0005634">
    <property type="term" value="C:nucleus"/>
    <property type="evidence" value="ECO:0007669"/>
    <property type="project" value="UniProtKB-SubCell"/>
</dbReference>
<comment type="subcellular location">
    <subcellularLocation>
        <location evidence="1">Nucleus</location>
    </subcellularLocation>
</comment>
<dbReference type="Proteomes" id="UP001530377">
    <property type="component" value="Unassembled WGS sequence"/>
</dbReference>
<dbReference type="InterPro" id="IPR040450">
    <property type="entry name" value="TFIIF_beta_HTH"/>
</dbReference>
<organism evidence="10 11">
    <name type="scientific">Cyclostephanos tholiformis</name>
    <dbReference type="NCBI Taxonomy" id="382380"/>
    <lineage>
        <taxon>Eukaryota</taxon>
        <taxon>Sar</taxon>
        <taxon>Stramenopiles</taxon>
        <taxon>Ochrophyta</taxon>
        <taxon>Bacillariophyta</taxon>
        <taxon>Coscinodiscophyceae</taxon>
        <taxon>Thalassiosirophycidae</taxon>
        <taxon>Stephanodiscales</taxon>
        <taxon>Stephanodiscaceae</taxon>
        <taxon>Cyclostephanos</taxon>
    </lineage>
</organism>
<protein>
    <recommendedName>
        <fullName evidence="12">Transcription initiation factor IIF subunit beta</fullName>
    </recommendedName>
</protein>
<feature type="compositionally biased region" description="Gly residues" evidence="7">
    <location>
        <begin position="177"/>
        <end position="186"/>
    </location>
</feature>
<dbReference type="PANTHER" id="PTHR10445:SF0">
    <property type="entry name" value="GENERAL TRANSCRIPTION FACTOR IIF SUBUNIT 2"/>
    <property type="match status" value="1"/>
</dbReference>
<evidence type="ECO:0000313" key="10">
    <source>
        <dbReference type="EMBL" id="KAL3821739.1"/>
    </source>
</evidence>
<dbReference type="SUPFAM" id="SSF46785">
    <property type="entry name" value="Winged helix' DNA-binding domain"/>
    <property type="match status" value="1"/>
</dbReference>
<keyword evidence="4" id="KW-0238">DNA-binding</keyword>
<comment type="caution">
    <text evidence="10">The sequence shown here is derived from an EMBL/GenBank/DDBJ whole genome shotgun (WGS) entry which is preliminary data.</text>
</comment>
<dbReference type="Pfam" id="PF02270">
    <property type="entry name" value="TFIIF_beta"/>
    <property type="match status" value="1"/>
</dbReference>
<keyword evidence="5" id="KW-0804">Transcription</keyword>
<evidence type="ECO:0000259" key="9">
    <source>
        <dbReference type="Pfam" id="PF17683"/>
    </source>
</evidence>
<sequence>MATTTNNLSAAGGTRSKPPAAVSGSTYGAIQSSFSDMWMIRLPNRLATAWEDAPEGAVLGTLTFTKGGGGGGGDNSSIGGTGPPAAKRVRTTLSAVTVAPPPQSSSSSSKISITIDPSISDSQSDLPVTYTLEAMTKRTPGALHPFTRNSDGSVSIHGKISRTASAQVAHGVSSSGGVAGVGGGGTADDNRDDGSRYRTLCRNRLLEMTVNSKRFVQPGGDANQSGPLRAATAASSLGTGFGGSVARFGKQMLDARERARGLGMTGEASGPPIVGIDGVRTALFEYFSKKTLWSVKDLRYASGGRLPERETREVLRDIAEYHRTGEHKNMWELKSEFKSAISSTAPASNSSGGS</sequence>
<evidence type="ECO:0000256" key="3">
    <source>
        <dbReference type="ARBA" id="ARBA00023015"/>
    </source>
</evidence>
<evidence type="ECO:0000313" key="11">
    <source>
        <dbReference type="Proteomes" id="UP001530377"/>
    </source>
</evidence>
<dbReference type="InterPro" id="IPR003196">
    <property type="entry name" value="TFIIF_beta"/>
</dbReference>
<dbReference type="EMBL" id="JALLPB020000086">
    <property type="protein sequence ID" value="KAL3821739.1"/>
    <property type="molecule type" value="Genomic_DNA"/>
</dbReference>
<proteinExistence type="inferred from homology"/>
<evidence type="ECO:0000256" key="6">
    <source>
        <dbReference type="ARBA" id="ARBA00023242"/>
    </source>
</evidence>
<dbReference type="Pfam" id="PF17683">
    <property type="entry name" value="TFIIF_beta_N"/>
    <property type="match status" value="1"/>
</dbReference>
<feature type="region of interest" description="Disordered" evidence="7">
    <location>
        <begin position="171"/>
        <end position="195"/>
    </location>
</feature>
<dbReference type="Gene3D" id="1.10.10.10">
    <property type="entry name" value="Winged helix-like DNA-binding domain superfamily/Winged helix DNA-binding domain"/>
    <property type="match status" value="1"/>
</dbReference>
<evidence type="ECO:0000256" key="1">
    <source>
        <dbReference type="ARBA" id="ARBA00004123"/>
    </source>
</evidence>
<accession>A0ABD3SB18</accession>
<dbReference type="GO" id="GO:0003677">
    <property type="term" value="F:DNA binding"/>
    <property type="evidence" value="ECO:0007669"/>
    <property type="project" value="UniProtKB-KW"/>
</dbReference>
<evidence type="ECO:0000256" key="4">
    <source>
        <dbReference type="ARBA" id="ARBA00023125"/>
    </source>
</evidence>
<name>A0ABD3SB18_9STRA</name>
<gene>
    <name evidence="10" type="ORF">ACHAXA_008475</name>
</gene>
<dbReference type="InterPro" id="IPR011039">
    <property type="entry name" value="TFIIF_interaction"/>
</dbReference>
<evidence type="ECO:0008006" key="12">
    <source>
        <dbReference type="Google" id="ProtNLM"/>
    </source>
</evidence>
<feature type="region of interest" description="Disordered" evidence="7">
    <location>
        <begin position="1"/>
        <end position="24"/>
    </location>
</feature>
<keyword evidence="11" id="KW-1185">Reference proteome</keyword>
<feature type="domain" description="TFIIF beta subunit HTH" evidence="8">
    <location>
        <begin position="279"/>
        <end position="338"/>
    </location>
</feature>
<comment type="similarity">
    <text evidence="2">Belongs to the TFIIF beta subunit family.</text>
</comment>
<dbReference type="GO" id="GO:0006367">
    <property type="term" value="P:transcription initiation at RNA polymerase II promoter"/>
    <property type="evidence" value="ECO:0007669"/>
    <property type="project" value="UniProtKB-ARBA"/>
</dbReference>
<dbReference type="PANTHER" id="PTHR10445">
    <property type="entry name" value="GENERAL TRANSCRIPTION FACTOR IIF SUBUNIT 2"/>
    <property type="match status" value="1"/>
</dbReference>
<reference evidence="10 11" key="1">
    <citation type="submission" date="2024-10" db="EMBL/GenBank/DDBJ databases">
        <title>Updated reference genomes for cyclostephanoid diatoms.</title>
        <authorList>
            <person name="Roberts W.R."/>
            <person name="Alverson A.J."/>
        </authorList>
    </citation>
    <scope>NUCLEOTIDE SEQUENCE [LARGE SCALE GENOMIC DNA]</scope>
    <source>
        <strain evidence="10 11">AJA228-03</strain>
    </source>
</reference>
<feature type="region of interest" description="Disordered" evidence="7">
    <location>
        <begin position="97"/>
        <end position="118"/>
    </location>
</feature>
<evidence type="ECO:0000256" key="2">
    <source>
        <dbReference type="ARBA" id="ARBA00009543"/>
    </source>
</evidence>
<dbReference type="InterPro" id="IPR040504">
    <property type="entry name" value="TFIIF_beta_N"/>
</dbReference>
<feature type="domain" description="TFIIF beta subunit N-terminal" evidence="9">
    <location>
        <begin position="35"/>
        <end position="218"/>
    </location>
</feature>